<name>A0ABQ9YF01_9EUKA</name>
<organism evidence="3 4">
    <name type="scientific">Blattamonas nauphoetae</name>
    <dbReference type="NCBI Taxonomy" id="2049346"/>
    <lineage>
        <taxon>Eukaryota</taxon>
        <taxon>Metamonada</taxon>
        <taxon>Preaxostyla</taxon>
        <taxon>Oxymonadida</taxon>
        <taxon>Blattamonas</taxon>
    </lineage>
</organism>
<dbReference type="SUPFAM" id="SSF56300">
    <property type="entry name" value="Metallo-dependent phosphatases"/>
    <property type="match status" value="1"/>
</dbReference>
<sequence length="555" mass="62935">MTPIAVIFFLISGFTANTDQINSRKFSFVYTSDIHATLNPTRIDTFLSAQFPDLINFIEHLKRKNPDRDVYWFDSGDFARGSCFSDCEEPYGAFVFDQLVRSRLAATTVGEHDLLTNQASETLHGYAHPYTEDDILLKNRIITTNVFWDDYDSPFGEPHLYIPITNSSKKILVLGFSAPYPDHPSRIFYHSIDQSLKSSYFNDSLKDPDIALVVCLCHLDLDSGEAQQIRDFFVKRKTPLVLLCGRSHLYKERVDETAIMVEDGAFLQTFRVIHFEIDPTNPSIFQEMGLEWFDMQKSEMMDSLGIKETEWETQDGKEIRSNIEAFSIQQNITQLMGCPLSQYSSNFTAKESLYTHLVNKVYPALLLPADIDNFPSDQAVLYMTENGSVRQPLGFKAVEKGDAILTDPYDRPFYLYTNLTGAQIEKLKKSIVDPAENINFTQKYKLQSKKLKADAVYTIAATLPHPNQTMGEINTVLGLNHSVLNTTFTSRSILVQFLTTRMNCNKLQKKHIVTSSILIALVAIVVAVSFVFILVWSANIYRKATANIAKAALEQ</sequence>
<dbReference type="EMBL" id="JARBJD010000011">
    <property type="protein sequence ID" value="KAK2962351.1"/>
    <property type="molecule type" value="Genomic_DNA"/>
</dbReference>
<gene>
    <name evidence="3" type="ORF">BLNAU_2594</name>
</gene>
<reference evidence="3 4" key="1">
    <citation type="journal article" date="2022" name="bioRxiv">
        <title>Genomics of Preaxostyla Flagellates Illuminates Evolutionary Transitions and the Path Towards Mitochondrial Loss.</title>
        <authorList>
            <person name="Novak L.V.F."/>
            <person name="Treitli S.C."/>
            <person name="Pyrih J."/>
            <person name="Halakuc P."/>
            <person name="Pipaliya S.V."/>
            <person name="Vacek V."/>
            <person name="Brzon O."/>
            <person name="Soukal P."/>
            <person name="Eme L."/>
            <person name="Dacks J.B."/>
            <person name="Karnkowska A."/>
            <person name="Elias M."/>
            <person name="Hampl V."/>
        </authorList>
    </citation>
    <scope>NUCLEOTIDE SEQUENCE [LARGE SCALE GENOMIC DNA]</scope>
    <source>
        <strain evidence="3">NAU3</strain>
        <tissue evidence="3">Gut</tissue>
    </source>
</reference>
<keyword evidence="1" id="KW-0472">Membrane</keyword>
<comment type="caution">
    <text evidence="3">The sequence shown here is derived from an EMBL/GenBank/DDBJ whole genome shotgun (WGS) entry which is preliminary data.</text>
</comment>
<proteinExistence type="predicted"/>
<evidence type="ECO:0000256" key="1">
    <source>
        <dbReference type="SAM" id="Phobius"/>
    </source>
</evidence>
<keyword evidence="4" id="KW-1185">Reference proteome</keyword>
<dbReference type="InterPro" id="IPR029052">
    <property type="entry name" value="Metallo-depent_PP-like"/>
</dbReference>
<evidence type="ECO:0000313" key="3">
    <source>
        <dbReference type="EMBL" id="KAK2962351.1"/>
    </source>
</evidence>
<dbReference type="Proteomes" id="UP001281761">
    <property type="component" value="Unassembled WGS sequence"/>
</dbReference>
<keyword evidence="2" id="KW-0732">Signal</keyword>
<protein>
    <recommendedName>
        <fullName evidence="5">Calcineurin-like phosphoesterase domain-containing protein</fullName>
    </recommendedName>
</protein>
<dbReference type="PANTHER" id="PTHR11575:SF22">
    <property type="entry name" value="ADL392WP"/>
    <property type="match status" value="1"/>
</dbReference>
<keyword evidence="1" id="KW-1133">Transmembrane helix</keyword>
<accession>A0ABQ9YF01</accession>
<keyword evidence="1" id="KW-0812">Transmembrane</keyword>
<dbReference type="PANTHER" id="PTHR11575">
    <property type="entry name" value="5'-NUCLEOTIDASE-RELATED"/>
    <property type="match status" value="1"/>
</dbReference>
<dbReference type="InterPro" id="IPR006179">
    <property type="entry name" value="5_nucleotidase/apyrase"/>
</dbReference>
<dbReference type="Gene3D" id="3.60.21.10">
    <property type="match status" value="1"/>
</dbReference>
<evidence type="ECO:0000313" key="4">
    <source>
        <dbReference type="Proteomes" id="UP001281761"/>
    </source>
</evidence>
<feature type="transmembrane region" description="Helical" evidence="1">
    <location>
        <begin position="512"/>
        <end position="536"/>
    </location>
</feature>
<evidence type="ECO:0008006" key="5">
    <source>
        <dbReference type="Google" id="ProtNLM"/>
    </source>
</evidence>
<feature type="chain" id="PRO_5045121457" description="Calcineurin-like phosphoesterase domain-containing protein" evidence="2">
    <location>
        <begin position="17"/>
        <end position="555"/>
    </location>
</feature>
<feature type="signal peptide" evidence="2">
    <location>
        <begin position="1"/>
        <end position="16"/>
    </location>
</feature>
<evidence type="ECO:0000256" key="2">
    <source>
        <dbReference type="SAM" id="SignalP"/>
    </source>
</evidence>